<dbReference type="PROSITE" id="PS51421">
    <property type="entry name" value="RAS"/>
    <property type="match status" value="1"/>
</dbReference>
<keyword evidence="3" id="KW-1185">Reference proteome</keyword>
<dbReference type="InterPro" id="IPR050209">
    <property type="entry name" value="Rab_GTPases_membrane_traffic"/>
</dbReference>
<evidence type="ECO:0000313" key="3">
    <source>
        <dbReference type="Proteomes" id="UP000689195"/>
    </source>
</evidence>
<protein>
    <submittedName>
        <fullName evidence="2">Uncharacterized protein</fullName>
    </submittedName>
</protein>
<dbReference type="AlphaFoldDB" id="A0A8S1Y010"/>
<gene>
    <name evidence="2" type="ORF">PPENT_87.1.T1440137</name>
</gene>
<sequence>MSYSYLFKFILIGETGVGKSCLLLQFIDKRFRQKHEVTIAKLIELDGLNIQLKIWDTVLILSKNQAGQESFLYINQSYYRSAAGAIVVYDITKRKSYKNMVRWMEEVKKNGNPKLSILLVGNKGDLESEQLQYQISRRQISYNEAHQFAKECGIEFLETSAKTANNVEEIFIKMAQILLEKINLEQIDPKNENFGIKLGSEQATYSHENQNFTNLEQQQEYQTYEEKKKSNICC</sequence>
<dbReference type="FunFam" id="3.40.50.300:FF:001447">
    <property type="entry name" value="Ras-related protein Rab-1B"/>
    <property type="match status" value="1"/>
</dbReference>
<dbReference type="InterPro" id="IPR005225">
    <property type="entry name" value="Small_GTP-bd"/>
</dbReference>
<evidence type="ECO:0000313" key="2">
    <source>
        <dbReference type="EMBL" id="CAD8206645.1"/>
    </source>
</evidence>
<dbReference type="SMART" id="SM00176">
    <property type="entry name" value="RAN"/>
    <property type="match status" value="1"/>
</dbReference>
<dbReference type="SMART" id="SM00174">
    <property type="entry name" value="RHO"/>
    <property type="match status" value="1"/>
</dbReference>
<comment type="caution">
    <text evidence="2">The sequence shown here is derived from an EMBL/GenBank/DDBJ whole genome shotgun (WGS) entry which is preliminary data.</text>
</comment>
<dbReference type="EMBL" id="CAJJDO010000144">
    <property type="protein sequence ID" value="CAD8206645.1"/>
    <property type="molecule type" value="Genomic_DNA"/>
</dbReference>
<accession>A0A8S1Y010</accession>
<dbReference type="SMART" id="SM00173">
    <property type="entry name" value="RAS"/>
    <property type="match status" value="1"/>
</dbReference>
<dbReference type="Proteomes" id="UP000689195">
    <property type="component" value="Unassembled WGS sequence"/>
</dbReference>
<comment type="similarity">
    <text evidence="1">Belongs to the small GTPase superfamily. Rab family.</text>
</comment>
<organism evidence="2 3">
    <name type="scientific">Paramecium pentaurelia</name>
    <dbReference type="NCBI Taxonomy" id="43138"/>
    <lineage>
        <taxon>Eukaryota</taxon>
        <taxon>Sar</taxon>
        <taxon>Alveolata</taxon>
        <taxon>Ciliophora</taxon>
        <taxon>Intramacronucleata</taxon>
        <taxon>Oligohymenophorea</taxon>
        <taxon>Peniculida</taxon>
        <taxon>Parameciidae</taxon>
        <taxon>Paramecium</taxon>
    </lineage>
</organism>
<dbReference type="PANTHER" id="PTHR47979">
    <property type="entry name" value="DRAB11-RELATED"/>
    <property type="match status" value="1"/>
</dbReference>
<dbReference type="Pfam" id="PF00071">
    <property type="entry name" value="Ras"/>
    <property type="match status" value="1"/>
</dbReference>
<dbReference type="InterPro" id="IPR001806">
    <property type="entry name" value="Small_GTPase"/>
</dbReference>
<proteinExistence type="inferred from homology"/>
<dbReference type="GO" id="GO:0003924">
    <property type="term" value="F:GTPase activity"/>
    <property type="evidence" value="ECO:0007669"/>
    <property type="project" value="InterPro"/>
</dbReference>
<reference evidence="2" key="1">
    <citation type="submission" date="2021-01" db="EMBL/GenBank/DDBJ databases">
        <authorList>
            <consortium name="Genoscope - CEA"/>
            <person name="William W."/>
        </authorList>
    </citation>
    <scope>NUCLEOTIDE SEQUENCE</scope>
</reference>
<dbReference type="GO" id="GO:0005525">
    <property type="term" value="F:GTP binding"/>
    <property type="evidence" value="ECO:0007669"/>
    <property type="project" value="InterPro"/>
</dbReference>
<dbReference type="PROSITE" id="PS51419">
    <property type="entry name" value="RAB"/>
    <property type="match status" value="1"/>
</dbReference>
<dbReference type="SMART" id="SM00175">
    <property type="entry name" value="RAB"/>
    <property type="match status" value="1"/>
</dbReference>
<evidence type="ECO:0000256" key="1">
    <source>
        <dbReference type="ARBA" id="ARBA00006270"/>
    </source>
</evidence>
<name>A0A8S1Y010_9CILI</name>
<dbReference type="NCBIfam" id="TIGR00231">
    <property type="entry name" value="small_GTP"/>
    <property type="match status" value="1"/>
</dbReference>
<dbReference type="OrthoDB" id="9989112at2759"/>